<name>A0A1Z1FG24_9SPHN</name>
<protein>
    <submittedName>
        <fullName evidence="1">Uncharacterized protein</fullName>
    </submittedName>
</protein>
<proteinExistence type="predicted"/>
<keyword evidence="1" id="KW-0614">Plasmid</keyword>
<dbReference type="Proteomes" id="UP000195807">
    <property type="component" value="Plasmid pCME4A9I"/>
</dbReference>
<accession>A0A1Z1FG24</accession>
<dbReference type="KEGG" id="cman:A9D14_15450"/>
<geneLocation type="plasmid" evidence="2">
    <name>pcme4a9i</name>
</geneLocation>
<reference evidence="1 2" key="1">
    <citation type="submission" date="2017-01" db="EMBL/GenBank/DDBJ databases">
        <title>Complete genome sequence of esterase-producing bacterium Croceicoccus marinus E4A9.</title>
        <authorList>
            <person name="Wu Y.-H."/>
            <person name="Cheng H."/>
            <person name="Xu L."/>
            <person name="Huo Y.-Y."/>
            <person name="Wang C.-S."/>
            <person name="Xu X.-W."/>
        </authorList>
    </citation>
    <scope>NUCLEOTIDE SEQUENCE [LARGE SCALE GENOMIC DNA]</scope>
    <source>
        <strain evidence="1 2">E4A9</strain>
        <plasmid evidence="2">Plasmid pcme4a9i</plasmid>
    </source>
</reference>
<evidence type="ECO:0000313" key="1">
    <source>
        <dbReference type="EMBL" id="ARU17759.1"/>
    </source>
</evidence>
<keyword evidence="2" id="KW-1185">Reference proteome</keyword>
<dbReference type="EMBL" id="CP019603">
    <property type="protein sequence ID" value="ARU17759.1"/>
    <property type="molecule type" value="Genomic_DNA"/>
</dbReference>
<dbReference type="AlphaFoldDB" id="A0A1Z1FG24"/>
<evidence type="ECO:0000313" key="2">
    <source>
        <dbReference type="Proteomes" id="UP000195807"/>
    </source>
</evidence>
<organism evidence="1 2">
    <name type="scientific">Croceicoccus marinus</name>
    <dbReference type="NCBI Taxonomy" id="450378"/>
    <lineage>
        <taxon>Bacteria</taxon>
        <taxon>Pseudomonadati</taxon>
        <taxon>Pseudomonadota</taxon>
        <taxon>Alphaproteobacteria</taxon>
        <taxon>Sphingomonadales</taxon>
        <taxon>Erythrobacteraceae</taxon>
        <taxon>Croceicoccus</taxon>
    </lineage>
</organism>
<gene>
    <name evidence="1" type="ORF">A9D14_15450</name>
</gene>
<sequence>MIPRDRVIIVDPRGDKHSALEHEAFLVIRDRQSKEQALECKADQQDVKGATFLPGNIEQPVLDGFGKVHGRLSHWR</sequence>